<keyword evidence="4" id="KW-1185">Reference proteome</keyword>
<gene>
    <name evidence="3" type="ORF">DB32_000155</name>
</gene>
<dbReference type="EMBL" id="CP011125">
    <property type="protein sequence ID" value="AKF03007.1"/>
    <property type="molecule type" value="Genomic_DNA"/>
</dbReference>
<organism evidence="3 4">
    <name type="scientific">Sandaracinus amylolyticus</name>
    <dbReference type="NCBI Taxonomy" id="927083"/>
    <lineage>
        <taxon>Bacteria</taxon>
        <taxon>Pseudomonadati</taxon>
        <taxon>Myxococcota</taxon>
        <taxon>Polyangia</taxon>
        <taxon>Polyangiales</taxon>
        <taxon>Sandaracinaceae</taxon>
        <taxon>Sandaracinus</taxon>
    </lineage>
</organism>
<dbReference type="OrthoDB" id="5522034at2"/>
<evidence type="ECO:0000313" key="4">
    <source>
        <dbReference type="Proteomes" id="UP000034883"/>
    </source>
</evidence>
<evidence type="ECO:0000256" key="1">
    <source>
        <dbReference type="PROSITE-ProRule" id="PRU00169"/>
    </source>
</evidence>
<feature type="modified residue" description="4-aspartylphosphate" evidence="1">
    <location>
        <position position="53"/>
    </location>
</feature>
<protein>
    <recommendedName>
        <fullName evidence="2">Response regulatory domain-containing protein</fullName>
    </recommendedName>
</protein>
<reference evidence="3 4" key="1">
    <citation type="submission" date="2015-03" db="EMBL/GenBank/DDBJ databases">
        <title>Genome assembly of Sandaracinus amylolyticus DSM 53668.</title>
        <authorList>
            <person name="Sharma G."/>
            <person name="Subramanian S."/>
        </authorList>
    </citation>
    <scope>NUCLEOTIDE SEQUENCE [LARGE SCALE GENOMIC DNA]</scope>
    <source>
        <strain evidence="3 4">DSM 53668</strain>
    </source>
</reference>
<dbReference type="AlphaFoldDB" id="A0A0F6YEY8"/>
<evidence type="ECO:0000259" key="2">
    <source>
        <dbReference type="PROSITE" id="PS50110"/>
    </source>
</evidence>
<dbReference type="Gene3D" id="3.40.50.2300">
    <property type="match status" value="1"/>
</dbReference>
<dbReference type="InterPro" id="IPR001789">
    <property type="entry name" value="Sig_transdc_resp-reg_receiver"/>
</dbReference>
<dbReference type="SUPFAM" id="SSF52172">
    <property type="entry name" value="CheY-like"/>
    <property type="match status" value="1"/>
</dbReference>
<evidence type="ECO:0000313" key="3">
    <source>
        <dbReference type="EMBL" id="AKF03007.1"/>
    </source>
</evidence>
<feature type="domain" description="Response regulatory" evidence="2">
    <location>
        <begin position="2"/>
        <end position="121"/>
    </location>
</feature>
<dbReference type="Pfam" id="PF00072">
    <property type="entry name" value="Response_reg"/>
    <property type="match status" value="1"/>
</dbReference>
<dbReference type="PROSITE" id="PS50110">
    <property type="entry name" value="RESPONSE_REGULATORY"/>
    <property type="match status" value="1"/>
</dbReference>
<proteinExistence type="predicted"/>
<dbReference type="SMART" id="SM00448">
    <property type="entry name" value="REC"/>
    <property type="match status" value="1"/>
</dbReference>
<sequence length="122" mass="13275">MRLLVLDDDDDLRELLCVFAESVGAERCTCAASFEQLRAAANDALSCDVAILDVNLGPAAPSGVDAYEWLREHRFAGEIVFLTGHARSHPLVRRALALPGVRVLEKPIDVEVLRALVQGRAP</sequence>
<dbReference type="Proteomes" id="UP000034883">
    <property type="component" value="Chromosome"/>
</dbReference>
<name>A0A0F6YEY8_9BACT</name>
<dbReference type="InterPro" id="IPR011006">
    <property type="entry name" value="CheY-like_superfamily"/>
</dbReference>
<dbReference type="STRING" id="927083.DB32_000155"/>
<dbReference type="KEGG" id="samy:DB32_000155"/>
<dbReference type="GO" id="GO:0000160">
    <property type="term" value="P:phosphorelay signal transduction system"/>
    <property type="evidence" value="ECO:0007669"/>
    <property type="project" value="InterPro"/>
</dbReference>
<accession>A0A0F6YEY8</accession>
<dbReference type="RefSeq" id="WP_053230488.1">
    <property type="nucleotide sequence ID" value="NZ_CP011125.1"/>
</dbReference>
<keyword evidence="1" id="KW-0597">Phosphoprotein</keyword>